<evidence type="ECO:0000256" key="4">
    <source>
        <dbReference type="ARBA" id="ARBA00022679"/>
    </source>
</evidence>
<reference evidence="13 14" key="1">
    <citation type="journal article" date="2019" name="Nat. Med.">
        <title>A library of human gut bacterial isolates paired with longitudinal multiomics data enables mechanistic microbiome research.</title>
        <authorList>
            <person name="Poyet M."/>
            <person name="Groussin M."/>
            <person name="Gibbons S.M."/>
            <person name="Avila-Pacheco J."/>
            <person name="Jiang X."/>
            <person name="Kearney S.M."/>
            <person name="Perrotta A.R."/>
            <person name="Berdy B."/>
            <person name="Zhao S."/>
            <person name="Lieberman T.D."/>
            <person name="Swanson P.K."/>
            <person name="Smith M."/>
            <person name="Roesemann S."/>
            <person name="Alexander J.E."/>
            <person name="Rich S.A."/>
            <person name="Livny J."/>
            <person name="Vlamakis H."/>
            <person name="Clish C."/>
            <person name="Bullock K."/>
            <person name="Deik A."/>
            <person name="Scott J."/>
            <person name="Pierce K.A."/>
            <person name="Xavier R.J."/>
            <person name="Alm E.J."/>
        </authorList>
    </citation>
    <scope>NUCLEOTIDE SEQUENCE [LARGE SCALE GENOMIC DNA]</scope>
    <source>
        <strain evidence="13 14">BIOML-A16</strain>
    </source>
</reference>
<evidence type="ECO:0000313" key="13">
    <source>
        <dbReference type="EMBL" id="MTU68052.1"/>
    </source>
</evidence>
<dbReference type="PANTHER" id="PTHR32309:SF13">
    <property type="entry name" value="FERRIC ENTEROBACTIN TRANSPORT PROTEIN FEPE"/>
    <property type="match status" value="1"/>
</dbReference>
<dbReference type="Proteomes" id="UP000448908">
    <property type="component" value="Unassembled WGS sequence"/>
</dbReference>
<evidence type="ECO:0000256" key="3">
    <source>
        <dbReference type="ARBA" id="ARBA00011903"/>
    </source>
</evidence>
<sequence length="800" mass="89826">MDLLLQELQGGKPDDALRVKEFFYLCLAKWRWFVVSVLSCVCVAVFYILCTPPLYTRSAFLMVKEDTKGKAIGSDVASMFADLGLTQASANVNNELLAMRMPSAIKEVVKRLGLDTDYRVNGFLHKETLYGKELPVKAVLPGLEDAESVSFTIQLLPGGKVELDDFKSSERDLESGTVTGTLNDTLQTPLGKIIPVPTPFYSATEKYPLIHLSRTNLYDCVDGCIENLEAELSSEDATVIELSYKDISIPRAEDVLNTVITVYNEEWMKDKNQITVSTSRFISERLEALEHELGKVDSDISTYKSENLLPDAEKASMLFMEQAQENDNRLIAISTQAAIAKYIREHLTGGKKRNQLIPVNLGLENTDIEGLITEYNTVQLKRNNLITNSSDQNPLIADLDQSLASMRTSIVSSIDNLVMSLDTQRNELLRNERRTTAKIAVNPDQTKYLQTVGRQQKVKEALYLFLLQKREENELSQAFTPYNMRILTPPSGNLEPVAPQKKKILAVAFLLGLMFPAGCILLRENMNTTVRRRKDIARLAVPFIGEIPLDTSGKKKRLLRKQVEDEKRIVVKEGSRNAMNEAFRVLRTNMEFMSGNGTEVILLTSFNPGSGKTFLTVNIAASLAIKGKRVLVIDGDLRHGSLSSYIGSPGIGLSDYLAKRTDDLKGVIHKVDVRYAGLDMIPVGTMPPNPTELLSGEYMRELVTEMRARYDYIFIDCPPVDIVADTQILEKVTDRTFFVVRAGLMERNMLPEVENLYKQKKLKNMAVILNGTENESGRYGYRYGYKYGYRYGYGNDKNTD</sequence>
<dbReference type="GO" id="GO:0042802">
    <property type="term" value="F:identical protein binding"/>
    <property type="evidence" value="ECO:0007669"/>
    <property type="project" value="UniProtKB-ARBA"/>
</dbReference>
<dbReference type="NCBIfam" id="TIGR01007">
    <property type="entry name" value="eps_fam"/>
    <property type="match status" value="1"/>
</dbReference>
<evidence type="ECO:0000313" key="14">
    <source>
        <dbReference type="Proteomes" id="UP000448908"/>
    </source>
</evidence>
<dbReference type="InterPro" id="IPR050445">
    <property type="entry name" value="Bact_polysacc_biosynth/exp"/>
</dbReference>
<keyword evidence="7" id="KW-0067">ATP-binding</keyword>
<dbReference type="PANTHER" id="PTHR32309">
    <property type="entry name" value="TYROSINE-PROTEIN KINASE"/>
    <property type="match status" value="1"/>
</dbReference>
<keyword evidence="10" id="KW-1133">Transmembrane helix</keyword>
<comment type="caution">
    <text evidence="13">The sequence shown here is derived from an EMBL/GenBank/DDBJ whole genome shotgun (WGS) entry which is preliminary data.</text>
</comment>
<comment type="similarity">
    <text evidence="1">Belongs to the CpsD/CapB family.</text>
</comment>
<dbReference type="CDD" id="cd05387">
    <property type="entry name" value="BY-kinase"/>
    <property type="match status" value="1"/>
</dbReference>
<keyword evidence="10" id="KW-0812">Transmembrane</keyword>
<evidence type="ECO:0000256" key="2">
    <source>
        <dbReference type="ARBA" id="ARBA00008883"/>
    </source>
</evidence>
<dbReference type="GO" id="GO:0005524">
    <property type="term" value="F:ATP binding"/>
    <property type="evidence" value="ECO:0007669"/>
    <property type="project" value="UniProtKB-KW"/>
</dbReference>
<proteinExistence type="inferred from homology"/>
<dbReference type="Pfam" id="PF13614">
    <property type="entry name" value="AAA_31"/>
    <property type="match status" value="1"/>
</dbReference>
<evidence type="ECO:0000256" key="1">
    <source>
        <dbReference type="ARBA" id="ARBA00007316"/>
    </source>
</evidence>
<evidence type="ECO:0000256" key="8">
    <source>
        <dbReference type="ARBA" id="ARBA00023137"/>
    </source>
</evidence>
<dbReference type="AlphaFoldDB" id="A0AA43W079"/>
<accession>A0AA43W079</accession>
<evidence type="ECO:0000256" key="7">
    <source>
        <dbReference type="ARBA" id="ARBA00022840"/>
    </source>
</evidence>
<keyword evidence="4 13" id="KW-0808">Transferase</keyword>
<feature type="transmembrane region" description="Helical" evidence="10">
    <location>
        <begin position="30"/>
        <end position="49"/>
    </location>
</feature>
<dbReference type="InterPro" id="IPR032807">
    <property type="entry name" value="GNVR"/>
</dbReference>
<feature type="domain" description="AAA" evidence="11">
    <location>
        <begin position="599"/>
        <end position="720"/>
    </location>
</feature>
<evidence type="ECO:0000256" key="9">
    <source>
        <dbReference type="ARBA" id="ARBA00051245"/>
    </source>
</evidence>
<dbReference type="SUPFAM" id="SSF52540">
    <property type="entry name" value="P-loop containing nucleoside triphosphate hydrolases"/>
    <property type="match status" value="1"/>
</dbReference>
<feature type="domain" description="Tyrosine-protein kinase G-rich" evidence="12">
    <location>
        <begin position="451"/>
        <end position="524"/>
    </location>
</feature>
<gene>
    <name evidence="13" type="ORF">GMD92_02885</name>
</gene>
<dbReference type="Gene3D" id="3.40.50.300">
    <property type="entry name" value="P-loop containing nucleotide triphosphate hydrolases"/>
    <property type="match status" value="1"/>
</dbReference>
<evidence type="ECO:0000256" key="6">
    <source>
        <dbReference type="ARBA" id="ARBA00022777"/>
    </source>
</evidence>
<dbReference type="EC" id="2.7.10.2" evidence="3"/>
<comment type="similarity">
    <text evidence="2">Belongs to the etk/wzc family.</text>
</comment>
<keyword evidence="8" id="KW-0829">Tyrosine-protein kinase</keyword>
<evidence type="ECO:0000256" key="5">
    <source>
        <dbReference type="ARBA" id="ARBA00022741"/>
    </source>
</evidence>
<dbReference type="FunFam" id="3.40.50.300:FF:000527">
    <property type="entry name" value="Tyrosine-protein kinase etk"/>
    <property type="match status" value="1"/>
</dbReference>
<organism evidence="13 14">
    <name type="scientific">Parabacteroides merdae</name>
    <dbReference type="NCBI Taxonomy" id="46503"/>
    <lineage>
        <taxon>Bacteria</taxon>
        <taxon>Pseudomonadati</taxon>
        <taxon>Bacteroidota</taxon>
        <taxon>Bacteroidia</taxon>
        <taxon>Bacteroidales</taxon>
        <taxon>Tannerellaceae</taxon>
        <taxon>Parabacteroides</taxon>
    </lineage>
</organism>
<evidence type="ECO:0000259" key="12">
    <source>
        <dbReference type="Pfam" id="PF13807"/>
    </source>
</evidence>
<dbReference type="EMBL" id="WNDA01000003">
    <property type="protein sequence ID" value="MTU68052.1"/>
    <property type="molecule type" value="Genomic_DNA"/>
</dbReference>
<keyword evidence="5" id="KW-0547">Nucleotide-binding</keyword>
<dbReference type="Pfam" id="PF13807">
    <property type="entry name" value="GNVR"/>
    <property type="match status" value="1"/>
</dbReference>
<dbReference type="InterPro" id="IPR025669">
    <property type="entry name" value="AAA_dom"/>
</dbReference>
<dbReference type="InterPro" id="IPR005702">
    <property type="entry name" value="Wzc-like_C"/>
</dbReference>
<dbReference type="InterPro" id="IPR027417">
    <property type="entry name" value="P-loop_NTPase"/>
</dbReference>
<protein>
    <recommendedName>
        <fullName evidence="3">non-specific protein-tyrosine kinase</fullName>
        <ecNumber evidence="3">2.7.10.2</ecNumber>
    </recommendedName>
</protein>
<name>A0AA43W079_9BACT</name>
<dbReference type="GO" id="GO:0005886">
    <property type="term" value="C:plasma membrane"/>
    <property type="evidence" value="ECO:0007669"/>
    <property type="project" value="UniProtKB-ARBA"/>
</dbReference>
<keyword evidence="6" id="KW-0418">Kinase</keyword>
<keyword evidence="10" id="KW-0472">Membrane</keyword>
<dbReference type="GO" id="GO:0004715">
    <property type="term" value="F:non-membrane spanning protein tyrosine kinase activity"/>
    <property type="evidence" value="ECO:0007669"/>
    <property type="project" value="UniProtKB-EC"/>
</dbReference>
<comment type="catalytic activity">
    <reaction evidence="9">
        <text>L-tyrosyl-[protein] + ATP = O-phospho-L-tyrosyl-[protein] + ADP + H(+)</text>
        <dbReference type="Rhea" id="RHEA:10596"/>
        <dbReference type="Rhea" id="RHEA-COMP:10136"/>
        <dbReference type="Rhea" id="RHEA-COMP:20101"/>
        <dbReference type="ChEBI" id="CHEBI:15378"/>
        <dbReference type="ChEBI" id="CHEBI:30616"/>
        <dbReference type="ChEBI" id="CHEBI:46858"/>
        <dbReference type="ChEBI" id="CHEBI:61978"/>
        <dbReference type="ChEBI" id="CHEBI:456216"/>
        <dbReference type="EC" id="2.7.10.2"/>
    </reaction>
</comment>
<evidence type="ECO:0000256" key="10">
    <source>
        <dbReference type="SAM" id="Phobius"/>
    </source>
</evidence>
<evidence type="ECO:0000259" key="11">
    <source>
        <dbReference type="Pfam" id="PF13614"/>
    </source>
</evidence>